<keyword evidence="2" id="KW-1185">Reference proteome</keyword>
<name>A0A0C5VDS3_9GAMM</name>
<reference evidence="1 2" key="1">
    <citation type="submission" date="2014-01" db="EMBL/GenBank/DDBJ databases">
        <title>Full genme sequencing of cellulolytic bacterium Gynuella sunshinyii YC6258T gen. nov., sp. nov.</title>
        <authorList>
            <person name="Khan H."/>
            <person name="Chung E.J."/>
            <person name="Chung Y.R."/>
        </authorList>
    </citation>
    <scope>NUCLEOTIDE SEQUENCE [LARGE SCALE GENOMIC DNA]</scope>
    <source>
        <strain evidence="1 2">YC6258</strain>
    </source>
</reference>
<evidence type="ECO:0000313" key="1">
    <source>
        <dbReference type="EMBL" id="AJQ97475.1"/>
    </source>
</evidence>
<gene>
    <name evidence="1" type="ORF">YC6258_05445</name>
</gene>
<dbReference type="HOGENOM" id="CLU_3216907_0_0_6"/>
<dbReference type="KEGG" id="gsn:YC6258_05445"/>
<protein>
    <submittedName>
        <fullName evidence="1">Uncharacterized protein</fullName>
    </submittedName>
</protein>
<organism evidence="1 2">
    <name type="scientific">Gynuella sunshinyii YC6258</name>
    <dbReference type="NCBI Taxonomy" id="1445510"/>
    <lineage>
        <taxon>Bacteria</taxon>
        <taxon>Pseudomonadati</taxon>
        <taxon>Pseudomonadota</taxon>
        <taxon>Gammaproteobacteria</taxon>
        <taxon>Oceanospirillales</taxon>
        <taxon>Saccharospirillaceae</taxon>
        <taxon>Gynuella</taxon>
    </lineage>
</organism>
<dbReference type="AlphaFoldDB" id="A0A0C5VDS3"/>
<sequence length="44" mass="5265">MDTSGQYKPHTFRNLSAAEIFISYKDDYYFYTNFCVTNRTKMPV</sequence>
<accession>A0A0C5VDS3</accession>
<dbReference type="Proteomes" id="UP000032266">
    <property type="component" value="Chromosome"/>
</dbReference>
<evidence type="ECO:0000313" key="2">
    <source>
        <dbReference type="Proteomes" id="UP000032266"/>
    </source>
</evidence>
<dbReference type="EMBL" id="CP007142">
    <property type="protein sequence ID" value="AJQ97475.1"/>
    <property type="molecule type" value="Genomic_DNA"/>
</dbReference>
<proteinExistence type="predicted"/>